<dbReference type="OrthoDB" id="10445506at2759"/>
<feature type="coiled-coil region" evidence="1">
    <location>
        <begin position="66"/>
        <end position="119"/>
    </location>
</feature>
<organism evidence="3 4">
    <name type="scientific">Rhizoclosmatium globosum</name>
    <dbReference type="NCBI Taxonomy" id="329046"/>
    <lineage>
        <taxon>Eukaryota</taxon>
        <taxon>Fungi</taxon>
        <taxon>Fungi incertae sedis</taxon>
        <taxon>Chytridiomycota</taxon>
        <taxon>Chytridiomycota incertae sedis</taxon>
        <taxon>Chytridiomycetes</taxon>
        <taxon>Chytridiales</taxon>
        <taxon>Chytriomycetaceae</taxon>
        <taxon>Rhizoclosmatium</taxon>
    </lineage>
</organism>
<feature type="region of interest" description="Disordered" evidence="2">
    <location>
        <begin position="1"/>
        <end position="25"/>
    </location>
</feature>
<evidence type="ECO:0000256" key="2">
    <source>
        <dbReference type="SAM" id="MobiDB-lite"/>
    </source>
</evidence>
<protein>
    <submittedName>
        <fullName evidence="3">Uncharacterized protein</fullName>
    </submittedName>
</protein>
<keyword evidence="1" id="KW-0175">Coiled coil</keyword>
<evidence type="ECO:0000256" key="1">
    <source>
        <dbReference type="SAM" id="Coils"/>
    </source>
</evidence>
<dbReference type="AlphaFoldDB" id="A0A1Y2BRA8"/>
<evidence type="ECO:0000313" key="3">
    <source>
        <dbReference type="EMBL" id="ORY37288.1"/>
    </source>
</evidence>
<comment type="caution">
    <text evidence="3">The sequence shown here is derived from an EMBL/GenBank/DDBJ whole genome shotgun (WGS) entry which is preliminary data.</text>
</comment>
<accession>A0A1Y2BRA8</accession>
<dbReference type="Proteomes" id="UP000193642">
    <property type="component" value="Unassembled WGS sequence"/>
</dbReference>
<proteinExistence type="predicted"/>
<dbReference type="EMBL" id="MCGO01000051">
    <property type="protein sequence ID" value="ORY37288.1"/>
    <property type="molecule type" value="Genomic_DNA"/>
</dbReference>
<evidence type="ECO:0000313" key="4">
    <source>
        <dbReference type="Proteomes" id="UP000193642"/>
    </source>
</evidence>
<gene>
    <name evidence="3" type="ORF">BCR33DRAFT_467496</name>
</gene>
<keyword evidence="4" id="KW-1185">Reference proteome</keyword>
<sequence>MTSATTLNESEASMNSGRSSPTSTHLHFNVQTNRRIALVVPQTPVQALSAIDAPEATAIPPMKLKIKELEAQIERQQLKIEKLEAQIERQQLKIEELEAQAATERAQAAAERAQAATQLADIFARLARLEIQNEYQQRHCTCGAAVQMVLVQ</sequence>
<reference evidence="3 4" key="1">
    <citation type="submission" date="2016-07" db="EMBL/GenBank/DDBJ databases">
        <title>Pervasive Adenine N6-methylation of Active Genes in Fungi.</title>
        <authorList>
            <consortium name="DOE Joint Genome Institute"/>
            <person name="Mondo S.J."/>
            <person name="Dannebaum R.O."/>
            <person name="Kuo R.C."/>
            <person name="Labutti K."/>
            <person name="Haridas S."/>
            <person name="Kuo A."/>
            <person name="Salamov A."/>
            <person name="Ahrendt S.R."/>
            <person name="Lipzen A."/>
            <person name="Sullivan W."/>
            <person name="Andreopoulos W.B."/>
            <person name="Clum A."/>
            <person name="Lindquist E."/>
            <person name="Daum C."/>
            <person name="Ramamoorthy G.K."/>
            <person name="Gryganskyi A."/>
            <person name="Culley D."/>
            <person name="Magnuson J.K."/>
            <person name="James T.Y."/>
            <person name="O'Malley M.A."/>
            <person name="Stajich J.E."/>
            <person name="Spatafora J.W."/>
            <person name="Visel A."/>
            <person name="Grigoriev I.V."/>
        </authorList>
    </citation>
    <scope>NUCLEOTIDE SEQUENCE [LARGE SCALE GENOMIC DNA]</scope>
    <source>
        <strain evidence="3 4">JEL800</strain>
    </source>
</reference>
<name>A0A1Y2BRA8_9FUNG</name>